<evidence type="ECO:0000256" key="3">
    <source>
        <dbReference type="HAMAP-Rule" id="MF_00984"/>
    </source>
</evidence>
<evidence type="ECO:0000256" key="4">
    <source>
        <dbReference type="RuleBase" id="RU000524"/>
    </source>
</evidence>
<evidence type="ECO:0000256" key="5">
    <source>
        <dbReference type="SAM" id="MobiDB-lite"/>
    </source>
</evidence>
<dbReference type="Gene3D" id="2.40.50.140">
    <property type="entry name" value="Nucleic acid-binding proteins"/>
    <property type="match status" value="1"/>
</dbReference>
<proteinExistence type="inferred from homology"/>
<evidence type="ECO:0000256" key="1">
    <source>
        <dbReference type="ARBA" id="ARBA00022705"/>
    </source>
</evidence>
<sequence length="196" mass="21786">MKGARTVRRGGNGDLTQDKQDIFAIYLERPHVPYRLGNDPEVRYIPNGGAVANLQVATSESWRDKQTGEMREQTEWHRVVLFGKLAEVAGEYLRKGAQVYIEGQLRTRSWDDNGITRYITEILVKTTGTMQMLGSAPQQNAQAQPKPQQNGQPQSADATKKGGAKTKGRGRKAAQPEPQPQTPEGEDYGFSDDIPF</sequence>
<feature type="region of interest" description="Disordered" evidence="5">
    <location>
        <begin position="135"/>
        <end position="196"/>
    </location>
</feature>
<dbReference type="CDD" id="cd04496">
    <property type="entry name" value="SSB_OBF"/>
    <property type="match status" value="1"/>
</dbReference>
<keyword evidence="6" id="KW-0614">Plasmid</keyword>
<protein>
    <recommendedName>
        <fullName evidence="3 4">Single-stranded DNA-binding protein</fullName>
        <shortName evidence="3">SSB</shortName>
    </recommendedName>
</protein>
<dbReference type="HAMAP" id="MF_00984">
    <property type="entry name" value="SSB"/>
    <property type="match status" value="1"/>
</dbReference>
<keyword evidence="1" id="KW-0235">DNA replication</keyword>
<gene>
    <name evidence="6" type="primary">ssb</name>
    <name evidence="6" type="ORF">IHCLGBEB_00115</name>
</gene>
<dbReference type="GO" id="GO:0009295">
    <property type="term" value="C:nucleoid"/>
    <property type="evidence" value="ECO:0007669"/>
    <property type="project" value="TreeGrafter"/>
</dbReference>
<organism evidence="6">
    <name type="scientific">Escherichia coli</name>
    <dbReference type="NCBI Taxonomy" id="562"/>
    <lineage>
        <taxon>Bacteria</taxon>
        <taxon>Pseudomonadati</taxon>
        <taxon>Pseudomonadota</taxon>
        <taxon>Gammaproteobacteria</taxon>
        <taxon>Enterobacterales</taxon>
        <taxon>Enterobacteriaceae</taxon>
        <taxon>Escherichia</taxon>
    </lineage>
</organism>
<dbReference type="SUPFAM" id="SSF50249">
    <property type="entry name" value="Nucleic acid-binding proteins"/>
    <property type="match status" value="1"/>
</dbReference>
<dbReference type="InterPro" id="IPR000424">
    <property type="entry name" value="Primosome_PriB/ssb"/>
</dbReference>
<dbReference type="PANTHER" id="PTHR10302:SF27">
    <property type="entry name" value="SINGLE-STRANDED DNA-BINDING PROTEIN"/>
    <property type="match status" value="1"/>
</dbReference>
<comment type="caution">
    <text evidence="3">Lacks conserved residue(s) required for the propagation of feature annotation.</text>
</comment>
<keyword evidence="2 3" id="KW-0238">DNA-binding</keyword>
<dbReference type="Pfam" id="PF00436">
    <property type="entry name" value="SSB"/>
    <property type="match status" value="1"/>
</dbReference>
<feature type="compositionally biased region" description="Basic residues" evidence="5">
    <location>
        <begin position="162"/>
        <end position="172"/>
    </location>
</feature>
<feature type="DNA-binding region" evidence="3">
    <location>
        <begin position="76"/>
        <end position="82"/>
    </location>
</feature>
<dbReference type="PANTHER" id="PTHR10302">
    <property type="entry name" value="SINGLE-STRANDED DNA-BINDING PROTEIN"/>
    <property type="match status" value="1"/>
</dbReference>
<dbReference type="InterPro" id="IPR012340">
    <property type="entry name" value="NA-bd_OB-fold"/>
</dbReference>
<feature type="compositionally biased region" description="Low complexity" evidence="5">
    <location>
        <begin position="136"/>
        <end position="154"/>
    </location>
</feature>
<geneLocation type="plasmid" evidence="6">
    <name>pCTX-M-1.A</name>
</geneLocation>
<dbReference type="GO" id="GO:0003697">
    <property type="term" value="F:single-stranded DNA binding"/>
    <property type="evidence" value="ECO:0007669"/>
    <property type="project" value="UniProtKB-UniRule"/>
</dbReference>
<dbReference type="NCBIfam" id="NF010292">
    <property type="entry name" value="PRK13732.1"/>
    <property type="match status" value="1"/>
</dbReference>
<dbReference type="NCBIfam" id="TIGR00621">
    <property type="entry name" value="ssb"/>
    <property type="match status" value="1"/>
</dbReference>
<reference evidence="6" key="1">
    <citation type="journal article" date="2021" name="Antibiotics">
        <title>Does an Antibiotic Stewardship Applied in a Pig Farm Lead to Low ESBL Prevalence?</title>
        <authorList>
            <person name="Fournier C."/>
            <person name="Nordmann P."/>
            <person name="Pittet O."/>
            <person name="Poirel L."/>
        </authorList>
    </citation>
    <scope>NUCLEOTIDE SEQUENCE</scope>
    <source>
        <plasmid evidence="6">pCTX-M-1.A</plasmid>
    </source>
</reference>
<dbReference type="AlphaFoldDB" id="A0A8F1IFB6"/>
<name>A0A8F1IFB6_ECOLX</name>
<feature type="compositionally biased region" description="Acidic residues" evidence="5">
    <location>
        <begin position="184"/>
        <end position="196"/>
    </location>
</feature>
<dbReference type="PROSITE" id="PS50935">
    <property type="entry name" value="SSB"/>
    <property type="match status" value="1"/>
</dbReference>
<evidence type="ECO:0000256" key="2">
    <source>
        <dbReference type="ARBA" id="ARBA00023125"/>
    </source>
</evidence>
<comment type="subunit">
    <text evidence="3">Homotetramer.</text>
</comment>
<accession>A0A8F1IFB6</accession>
<dbReference type="EMBL" id="MW978788">
    <property type="protein sequence ID" value="QWP89312.1"/>
    <property type="molecule type" value="Genomic_DNA"/>
</dbReference>
<dbReference type="GO" id="GO:0006260">
    <property type="term" value="P:DNA replication"/>
    <property type="evidence" value="ECO:0007669"/>
    <property type="project" value="UniProtKB-KW"/>
</dbReference>
<evidence type="ECO:0000313" key="6">
    <source>
        <dbReference type="EMBL" id="QWP89312.1"/>
    </source>
</evidence>
<dbReference type="InterPro" id="IPR011344">
    <property type="entry name" value="ssDNA-bd"/>
</dbReference>